<sequence length="156" mass="16867">MKIDFVLSTILALTTSSIAAETKDKAIRIIGATLKCTSTLLPSLLALKPSNTNLVASTKGFYLHLADSICLFTCSEDPSLLAYSQYAKIIESIRQEISVATITDSCGKSCPKTYQTVPDSDEKSQRNHKTATMPPAPSNSGTRETPFSLVLVIKHE</sequence>
<evidence type="ECO:0000256" key="1">
    <source>
        <dbReference type="SAM" id="MobiDB-lite"/>
    </source>
</evidence>
<organism evidence="3 4">
    <name type="scientific">Tothia fuscella</name>
    <dbReference type="NCBI Taxonomy" id="1048955"/>
    <lineage>
        <taxon>Eukaryota</taxon>
        <taxon>Fungi</taxon>
        <taxon>Dikarya</taxon>
        <taxon>Ascomycota</taxon>
        <taxon>Pezizomycotina</taxon>
        <taxon>Dothideomycetes</taxon>
        <taxon>Pleosporomycetidae</taxon>
        <taxon>Venturiales</taxon>
        <taxon>Cylindrosympodiaceae</taxon>
        <taxon>Tothia</taxon>
    </lineage>
</organism>
<protein>
    <submittedName>
        <fullName evidence="3">Uncharacterized protein</fullName>
    </submittedName>
</protein>
<keyword evidence="2" id="KW-0732">Signal</keyword>
<name>A0A9P4NW53_9PEZI</name>
<evidence type="ECO:0000256" key="2">
    <source>
        <dbReference type="SAM" id="SignalP"/>
    </source>
</evidence>
<reference evidence="3" key="1">
    <citation type="journal article" date="2020" name="Stud. Mycol.">
        <title>101 Dothideomycetes genomes: a test case for predicting lifestyles and emergence of pathogens.</title>
        <authorList>
            <person name="Haridas S."/>
            <person name="Albert R."/>
            <person name="Binder M."/>
            <person name="Bloem J."/>
            <person name="Labutti K."/>
            <person name="Salamov A."/>
            <person name="Andreopoulos B."/>
            <person name="Baker S."/>
            <person name="Barry K."/>
            <person name="Bills G."/>
            <person name="Bluhm B."/>
            <person name="Cannon C."/>
            <person name="Castanera R."/>
            <person name="Culley D."/>
            <person name="Daum C."/>
            <person name="Ezra D."/>
            <person name="Gonzalez J."/>
            <person name="Henrissat B."/>
            <person name="Kuo A."/>
            <person name="Liang C."/>
            <person name="Lipzen A."/>
            <person name="Lutzoni F."/>
            <person name="Magnuson J."/>
            <person name="Mondo S."/>
            <person name="Nolan M."/>
            <person name="Ohm R."/>
            <person name="Pangilinan J."/>
            <person name="Park H.-J."/>
            <person name="Ramirez L."/>
            <person name="Alfaro M."/>
            <person name="Sun H."/>
            <person name="Tritt A."/>
            <person name="Yoshinaga Y."/>
            <person name="Zwiers L.-H."/>
            <person name="Turgeon B."/>
            <person name="Goodwin S."/>
            <person name="Spatafora J."/>
            <person name="Crous P."/>
            <person name="Grigoriev I."/>
        </authorList>
    </citation>
    <scope>NUCLEOTIDE SEQUENCE</scope>
    <source>
        <strain evidence="3">CBS 130266</strain>
    </source>
</reference>
<feature type="region of interest" description="Disordered" evidence="1">
    <location>
        <begin position="113"/>
        <end position="144"/>
    </location>
</feature>
<dbReference type="EMBL" id="MU007025">
    <property type="protein sequence ID" value="KAF2432493.1"/>
    <property type="molecule type" value="Genomic_DNA"/>
</dbReference>
<evidence type="ECO:0000313" key="3">
    <source>
        <dbReference type="EMBL" id="KAF2432493.1"/>
    </source>
</evidence>
<gene>
    <name evidence="3" type="ORF">EJ08DRAFT_732272</name>
</gene>
<proteinExistence type="predicted"/>
<dbReference type="Proteomes" id="UP000800235">
    <property type="component" value="Unassembled WGS sequence"/>
</dbReference>
<feature type="chain" id="PRO_5040289595" evidence="2">
    <location>
        <begin position="20"/>
        <end position="156"/>
    </location>
</feature>
<comment type="caution">
    <text evidence="3">The sequence shown here is derived from an EMBL/GenBank/DDBJ whole genome shotgun (WGS) entry which is preliminary data.</text>
</comment>
<accession>A0A9P4NW53</accession>
<dbReference type="AlphaFoldDB" id="A0A9P4NW53"/>
<keyword evidence="4" id="KW-1185">Reference proteome</keyword>
<feature type="signal peptide" evidence="2">
    <location>
        <begin position="1"/>
        <end position="19"/>
    </location>
</feature>
<evidence type="ECO:0000313" key="4">
    <source>
        <dbReference type="Proteomes" id="UP000800235"/>
    </source>
</evidence>